<dbReference type="Proteomes" id="UP000001568">
    <property type="component" value="Chromosome 9"/>
</dbReference>
<dbReference type="OrthoDB" id="6513042at2759"/>
<dbReference type="eggNOG" id="KOG1804">
    <property type="taxonomic scope" value="Eukaryota"/>
</dbReference>
<sequence length="465" mass="51378">MPVDGARAPTRCEVCDCDVPARLMPTHERGARHRAKLRTRDSLTWRCVACDASMPARARFEHERTRAHRSNARDARDALLGAYRCDVCDVDVPACGREEHERGAKHRAATFRRSAEAGAEATPKETLVPRKISSASDLKSASVVLKLPIDAGEKVTVLFGAFGLARDDLGDRVLEEPTLKTFEGEVKEGGMLEVENAVCLRDDWAKDLKAGVHDVSLVFSYRTYQDDVESGEITLSVLVLRLRARESAQESAERIALGPTSAFAYPKQQKNSSLVKGSKKVVDPGPSKEVLNAKTKFFWPAPLSVPMADIRKALDGEEPQASSVTEMLETGQKYLSKTNYAQFFRQLLMMEEVQATKNVRLYDMHNVALSQTNSKAMYRLFVPGLAEARPSVLRGDSIIVDLSTAKSSFRGKVEFVEAEHIVCRFHPGFTKAYINGVKADVSFEVSRTAIELMHGAIKDSLKSSS</sequence>
<keyword evidence="3" id="KW-1185">Reference proteome</keyword>
<evidence type="ECO:0000313" key="2">
    <source>
        <dbReference type="EMBL" id="ABO98037.1"/>
    </source>
</evidence>
<dbReference type="RefSeq" id="XP_001419744.1">
    <property type="nucleotide sequence ID" value="XM_001419707.1"/>
</dbReference>
<accession>A4S2G3</accession>
<organism evidence="2 3">
    <name type="scientific">Ostreococcus lucimarinus (strain CCE9901)</name>
    <dbReference type="NCBI Taxonomy" id="436017"/>
    <lineage>
        <taxon>Eukaryota</taxon>
        <taxon>Viridiplantae</taxon>
        <taxon>Chlorophyta</taxon>
        <taxon>Mamiellophyceae</taxon>
        <taxon>Mamiellales</taxon>
        <taxon>Bathycoccaceae</taxon>
        <taxon>Ostreococcus</taxon>
    </lineage>
</organism>
<feature type="non-terminal residue" evidence="2">
    <location>
        <position position="465"/>
    </location>
</feature>
<feature type="domain" description="Helicase MOV-10-like beta-barrel" evidence="1">
    <location>
        <begin position="362"/>
        <end position="443"/>
    </location>
</feature>
<evidence type="ECO:0000313" key="3">
    <source>
        <dbReference type="Proteomes" id="UP000001568"/>
    </source>
</evidence>
<dbReference type="AlphaFoldDB" id="A4S2G3"/>
<protein>
    <recommendedName>
        <fullName evidence="1">Helicase MOV-10-like beta-barrel domain-containing protein</fullName>
    </recommendedName>
</protein>
<evidence type="ECO:0000259" key="1">
    <source>
        <dbReference type="Pfam" id="PF21634"/>
    </source>
</evidence>
<dbReference type="InterPro" id="IPR049080">
    <property type="entry name" value="MOV-10-like_beta-barrel"/>
</dbReference>
<name>A4S2G3_OSTLU</name>
<dbReference type="EMBL" id="CP000589">
    <property type="protein sequence ID" value="ABO98037.1"/>
    <property type="molecule type" value="Genomic_DNA"/>
</dbReference>
<proteinExistence type="predicted"/>
<dbReference type="Pfam" id="PF21634">
    <property type="entry name" value="MOV-10_beta-barrel"/>
    <property type="match status" value="1"/>
</dbReference>
<gene>
    <name evidence="2" type="ORF">OSTLU_16728</name>
</gene>
<reference evidence="2 3" key="1">
    <citation type="journal article" date="2007" name="Proc. Natl. Acad. Sci. U.S.A.">
        <title>The tiny eukaryote Ostreococcus provides genomic insights into the paradox of plankton speciation.</title>
        <authorList>
            <person name="Palenik B."/>
            <person name="Grimwood J."/>
            <person name="Aerts A."/>
            <person name="Rouze P."/>
            <person name="Salamov A."/>
            <person name="Putnam N."/>
            <person name="Dupont C."/>
            <person name="Jorgensen R."/>
            <person name="Derelle E."/>
            <person name="Rombauts S."/>
            <person name="Zhou K."/>
            <person name="Otillar R."/>
            <person name="Merchant S.S."/>
            <person name="Podell S."/>
            <person name="Gaasterland T."/>
            <person name="Napoli C."/>
            <person name="Gendler K."/>
            <person name="Manuell A."/>
            <person name="Tai V."/>
            <person name="Vallon O."/>
            <person name="Piganeau G."/>
            <person name="Jancek S."/>
            <person name="Heijde M."/>
            <person name="Jabbari K."/>
            <person name="Bowler C."/>
            <person name="Lohr M."/>
            <person name="Robbens S."/>
            <person name="Werner G."/>
            <person name="Dubchak I."/>
            <person name="Pazour G.J."/>
            <person name="Ren Q."/>
            <person name="Paulsen I."/>
            <person name="Delwiche C."/>
            <person name="Schmutz J."/>
            <person name="Rokhsar D."/>
            <person name="Van de Peer Y."/>
            <person name="Moreau H."/>
            <person name="Grigoriev I.V."/>
        </authorList>
    </citation>
    <scope>NUCLEOTIDE SEQUENCE [LARGE SCALE GENOMIC DNA]</scope>
    <source>
        <strain evidence="2 3">CCE9901</strain>
    </source>
</reference>
<dbReference type="HOGENOM" id="CLU_589999_0_0_1"/>
<dbReference type="GeneID" id="5003745"/>
<dbReference type="KEGG" id="olu:OSTLU_16728"/>